<proteinExistence type="predicted"/>
<accession>C3X426</accession>
<organism evidence="1 2">
    <name type="scientific">Oxalobacter paraformigenes</name>
    <dbReference type="NCBI Taxonomy" id="556268"/>
    <lineage>
        <taxon>Bacteria</taxon>
        <taxon>Pseudomonadati</taxon>
        <taxon>Pseudomonadota</taxon>
        <taxon>Betaproteobacteria</taxon>
        <taxon>Burkholderiales</taxon>
        <taxon>Oxalobacteraceae</taxon>
        <taxon>Oxalobacter</taxon>
    </lineage>
</organism>
<evidence type="ECO:0000313" key="1">
    <source>
        <dbReference type="EMBL" id="EEO27962.2"/>
    </source>
</evidence>
<reference evidence="1" key="1">
    <citation type="submission" date="2011-10" db="EMBL/GenBank/DDBJ databases">
        <title>The Genome Sequence of Oxalobacter formigenes HOxBLS.</title>
        <authorList>
            <consortium name="The Broad Institute Genome Sequencing Platform"/>
            <person name="Earl A."/>
            <person name="Ward D."/>
            <person name="Feldgarden M."/>
            <person name="Gevers D."/>
            <person name="Allison M.J."/>
            <person name="Humphrey S."/>
            <person name="Young S.K."/>
            <person name="Zeng Q."/>
            <person name="Gargeya S."/>
            <person name="Fitzgerald M."/>
            <person name="Haas B."/>
            <person name="Abouelleil A."/>
            <person name="Alvarado L."/>
            <person name="Arachchi H.M."/>
            <person name="Berlin A."/>
            <person name="Brown A."/>
            <person name="Chapman S.B."/>
            <person name="Chen Z."/>
            <person name="Dunbar C."/>
            <person name="Freedman E."/>
            <person name="Gearin G."/>
            <person name="Goldberg J."/>
            <person name="Griggs A."/>
            <person name="Gujja S."/>
            <person name="Heiman D."/>
            <person name="Howarth C."/>
            <person name="Larson L."/>
            <person name="Lui A."/>
            <person name="MacDonald P.J.P."/>
            <person name="Montmayeur A."/>
            <person name="Murphy C."/>
            <person name="Neiman D."/>
            <person name="Pearson M."/>
            <person name="Priest M."/>
            <person name="Roberts A."/>
            <person name="Saif S."/>
            <person name="Shea T."/>
            <person name="Shenoy N."/>
            <person name="Sisk P."/>
            <person name="Stolte C."/>
            <person name="Sykes S."/>
            <person name="Wortman J."/>
            <person name="Nusbaum C."/>
            <person name="Birren B."/>
        </authorList>
    </citation>
    <scope>NUCLEOTIDE SEQUENCE [LARGE SCALE GENOMIC DNA]</scope>
    <source>
        <strain evidence="1">HOxBLS</strain>
    </source>
</reference>
<dbReference type="AlphaFoldDB" id="C3X426"/>
<sequence>MNTLFRFLNGENQDGQAQQRLWQNLKNWKNV</sequence>
<keyword evidence="2" id="KW-1185">Reference proteome</keyword>
<evidence type="ECO:0000313" key="2">
    <source>
        <dbReference type="Proteomes" id="UP000003973"/>
    </source>
</evidence>
<dbReference type="EMBL" id="ACDP02000010">
    <property type="protein sequence ID" value="EEO27962.2"/>
    <property type="molecule type" value="Genomic_DNA"/>
</dbReference>
<comment type="caution">
    <text evidence="1">The sequence shown here is derived from an EMBL/GenBank/DDBJ whole genome shotgun (WGS) entry which is preliminary data.</text>
</comment>
<protein>
    <submittedName>
        <fullName evidence="1">Uncharacterized protein</fullName>
    </submittedName>
</protein>
<name>C3X426_9BURK</name>
<gene>
    <name evidence="1" type="ORF">OFAG_01115</name>
</gene>
<dbReference type="Proteomes" id="UP000003973">
    <property type="component" value="Unassembled WGS sequence"/>
</dbReference>
<dbReference type="HOGENOM" id="CLU_3397664_0_0_4"/>